<evidence type="ECO:0000313" key="3">
    <source>
        <dbReference type="Proteomes" id="UP001367508"/>
    </source>
</evidence>
<feature type="chain" id="PRO_5043040054" evidence="1">
    <location>
        <begin position="19"/>
        <end position="122"/>
    </location>
</feature>
<gene>
    <name evidence="2" type="ORF">VNO77_05574</name>
</gene>
<reference evidence="2 3" key="1">
    <citation type="submission" date="2024-01" db="EMBL/GenBank/DDBJ databases">
        <title>The genomes of 5 underutilized Papilionoideae crops provide insights into root nodulation and disease resistanc.</title>
        <authorList>
            <person name="Jiang F."/>
        </authorList>
    </citation>
    <scope>NUCLEOTIDE SEQUENCE [LARGE SCALE GENOMIC DNA]</scope>
    <source>
        <strain evidence="2">LVBAO_FW01</strain>
        <tissue evidence="2">Leaves</tissue>
    </source>
</reference>
<dbReference type="AlphaFoldDB" id="A0AAN9N0P3"/>
<keyword evidence="1" id="KW-0732">Signal</keyword>
<dbReference type="Proteomes" id="UP001367508">
    <property type="component" value="Unassembled WGS sequence"/>
</dbReference>
<protein>
    <submittedName>
        <fullName evidence="2">Uncharacterized protein</fullName>
    </submittedName>
</protein>
<evidence type="ECO:0000256" key="1">
    <source>
        <dbReference type="SAM" id="SignalP"/>
    </source>
</evidence>
<accession>A0AAN9N0P3</accession>
<feature type="signal peptide" evidence="1">
    <location>
        <begin position="1"/>
        <end position="18"/>
    </location>
</feature>
<evidence type="ECO:0000313" key="2">
    <source>
        <dbReference type="EMBL" id="KAK7363431.1"/>
    </source>
</evidence>
<comment type="caution">
    <text evidence="2">The sequence shown here is derived from an EMBL/GenBank/DDBJ whole genome shotgun (WGS) entry which is preliminary data.</text>
</comment>
<proteinExistence type="predicted"/>
<name>A0AAN9N0P3_CANGL</name>
<organism evidence="2 3">
    <name type="scientific">Canavalia gladiata</name>
    <name type="common">Sword bean</name>
    <name type="synonym">Dolichos gladiatus</name>
    <dbReference type="NCBI Taxonomy" id="3824"/>
    <lineage>
        <taxon>Eukaryota</taxon>
        <taxon>Viridiplantae</taxon>
        <taxon>Streptophyta</taxon>
        <taxon>Embryophyta</taxon>
        <taxon>Tracheophyta</taxon>
        <taxon>Spermatophyta</taxon>
        <taxon>Magnoliopsida</taxon>
        <taxon>eudicotyledons</taxon>
        <taxon>Gunneridae</taxon>
        <taxon>Pentapetalae</taxon>
        <taxon>rosids</taxon>
        <taxon>fabids</taxon>
        <taxon>Fabales</taxon>
        <taxon>Fabaceae</taxon>
        <taxon>Papilionoideae</taxon>
        <taxon>50 kb inversion clade</taxon>
        <taxon>NPAAA clade</taxon>
        <taxon>indigoferoid/millettioid clade</taxon>
        <taxon>Phaseoleae</taxon>
        <taxon>Canavalia</taxon>
    </lineage>
</organism>
<sequence length="122" mass="14344">MIVLFLSLLNNIYHPFSLEQYCNSDRGKVDPCPIPQDQGSQWHDDDGVVTKAIVKEDELFFTKINSEYYLREIQTQWDRQRIRSLKLPLVNRECLVLETLFKESNEPMSVYKFTPPLFSPST</sequence>
<keyword evidence="3" id="KW-1185">Reference proteome</keyword>
<dbReference type="EMBL" id="JAYMYQ010000001">
    <property type="protein sequence ID" value="KAK7363431.1"/>
    <property type="molecule type" value="Genomic_DNA"/>
</dbReference>